<dbReference type="Proteomes" id="UP001430953">
    <property type="component" value="Unassembled WGS sequence"/>
</dbReference>
<dbReference type="EMBL" id="JADYXP020000006">
    <property type="protein sequence ID" value="KAL0122452.1"/>
    <property type="molecule type" value="Genomic_DNA"/>
</dbReference>
<dbReference type="AlphaFoldDB" id="A0AAW2G7F5"/>
<reference evidence="1 2" key="1">
    <citation type="submission" date="2023-03" db="EMBL/GenBank/DDBJ databases">
        <title>High recombination rates correlate with genetic variation in Cardiocondyla obscurior ants.</title>
        <authorList>
            <person name="Errbii M."/>
        </authorList>
    </citation>
    <scope>NUCLEOTIDE SEQUENCE [LARGE SCALE GENOMIC DNA]</scope>
    <source>
        <strain evidence="1">Alpha-2009</strain>
        <tissue evidence="1">Whole body</tissue>
    </source>
</reference>
<comment type="caution">
    <text evidence="1">The sequence shown here is derived from an EMBL/GenBank/DDBJ whole genome shotgun (WGS) entry which is preliminary data.</text>
</comment>
<sequence length="39" mass="4695">MNIEITSKNIQNTYFFTNIFSQFINLLFTLSKKAKCIYR</sequence>
<evidence type="ECO:0000313" key="2">
    <source>
        <dbReference type="Proteomes" id="UP001430953"/>
    </source>
</evidence>
<protein>
    <submittedName>
        <fullName evidence="1">Uncharacterized protein</fullName>
    </submittedName>
</protein>
<proteinExistence type="predicted"/>
<gene>
    <name evidence="1" type="ORF">PUN28_007286</name>
</gene>
<organism evidence="1 2">
    <name type="scientific">Cardiocondyla obscurior</name>
    <dbReference type="NCBI Taxonomy" id="286306"/>
    <lineage>
        <taxon>Eukaryota</taxon>
        <taxon>Metazoa</taxon>
        <taxon>Ecdysozoa</taxon>
        <taxon>Arthropoda</taxon>
        <taxon>Hexapoda</taxon>
        <taxon>Insecta</taxon>
        <taxon>Pterygota</taxon>
        <taxon>Neoptera</taxon>
        <taxon>Endopterygota</taxon>
        <taxon>Hymenoptera</taxon>
        <taxon>Apocrita</taxon>
        <taxon>Aculeata</taxon>
        <taxon>Formicoidea</taxon>
        <taxon>Formicidae</taxon>
        <taxon>Myrmicinae</taxon>
        <taxon>Cardiocondyla</taxon>
    </lineage>
</organism>
<evidence type="ECO:0000313" key="1">
    <source>
        <dbReference type="EMBL" id="KAL0122452.1"/>
    </source>
</evidence>
<name>A0AAW2G7F5_9HYME</name>
<keyword evidence="2" id="KW-1185">Reference proteome</keyword>
<accession>A0AAW2G7F5</accession>